<dbReference type="SMART" id="SM00209">
    <property type="entry name" value="TSP1"/>
    <property type="match status" value="4"/>
</dbReference>
<evidence type="ECO:0000256" key="3">
    <source>
        <dbReference type="ARBA" id="ARBA00022729"/>
    </source>
</evidence>
<feature type="domain" description="C-type lectin" evidence="7">
    <location>
        <begin position="910"/>
        <end position="1032"/>
    </location>
</feature>
<dbReference type="FunFam" id="2.20.100.10:FF:000007">
    <property type="entry name" value="Thrombospondin 1"/>
    <property type="match status" value="4"/>
</dbReference>
<dbReference type="InterPro" id="IPR016187">
    <property type="entry name" value="CTDL_fold"/>
</dbReference>
<dbReference type="SUPFAM" id="SSF56436">
    <property type="entry name" value="C-type lectin-like"/>
    <property type="match status" value="2"/>
</dbReference>
<dbReference type="InterPro" id="IPR036383">
    <property type="entry name" value="TSP1_rpt_sf"/>
</dbReference>
<dbReference type="InterPro" id="IPR057774">
    <property type="entry name" value="D8C_UMOD/GP2/OIT3-like"/>
</dbReference>
<dbReference type="Pfam" id="PF00090">
    <property type="entry name" value="TSP_1"/>
    <property type="match status" value="4"/>
</dbReference>
<dbReference type="EMBL" id="GG666497">
    <property type="protein sequence ID" value="EEN62290.1"/>
    <property type="molecule type" value="Genomic_DNA"/>
</dbReference>
<dbReference type="SUPFAM" id="SSF82895">
    <property type="entry name" value="TSP-1 type 1 repeat"/>
    <property type="match status" value="4"/>
</dbReference>
<keyword evidence="3" id="KW-0732">Signal</keyword>
<feature type="compositionally biased region" description="Polar residues" evidence="6">
    <location>
        <begin position="136"/>
        <end position="146"/>
    </location>
</feature>
<proteinExistence type="predicted"/>
<organism>
    <name type="scientific">Branchiostoma floridae</name>
    <name type="common">Florida lancelet</name>
    <name type="synonym">Amphioxus</name>
    <dbReference type="NCBI Taxonomy" id="7739"/>
    <lineage>
        <taxon>Eukaryota</taxon>
        <taxon>Metazoa</taxon>
        <taxon>Chordata</taxon>
        <taxon>Cephalochordata</taxon>
        <taxon>Leptocardii</taxon>
        <taxon>Amphioxiformes</taxon>
        <taxon>Branchiostomatidae</taxon>
        <taxon>Branchiostoma</taxon>
    </lineage>
</organism>
<evidence type="ECO:0000256" key="6">
    <source>
        <dbReference type="SAM" id="MobiDB-lite"/>
    </source>
</evidence>
<dbReference type="PANTHER" id="PTHR22906:SF43">
    <property type="entry name" value="PROPERDIN"/>
    <property type="match status" value="1"/>
</dbReference>
<dbReference type="Gene3D" id="2.20.100.10">
    <property type="entry name" value="Thrombospondin type-1 (TSP1) repeat"/>
    <property type="match status" value="4"/>
</dbReference>
<dbReference type="Pfam" id="PF00059">
    <property type="entry name" value="Lectin_C"/>
    <property type="match status" value="2"/>
</dbReference>
<dbReference type="PROSITE" id="PS50041">
    <property type="entry name" value="C_TYPE_LECTIN_2"/>
    <property type="match status" value="2"/>
</dbReference>
<evidence type="ECO:0000259" key="7">
    <source>
        <dbReference type="PROSITE" id="PS50041"/>
    </source>
</evidence>
<feature type="domain" description="C-type lectin" evidence="7">
    <location>
        <begin position="470"/>
        <end position="592"/>
    </location>
</feature>
<evidence type="ECO:0000256" key="4">
    <source>
        <dbReference type="ARBA" id="ARBA00022737"/>
    </source>
</evidence>
<protein>
    <recommendedName>
        <fullName evidence="7">C-type lectin domain-containing protein</fullName>
    </recommendedName>
</protein>
<dbReference type="InterPro" id="IPR016186">
    <property type="entry name" value="C-type_lectin-like/link_sf"/>
</dbReference>
<reference evidence="8" key="1">
    <citation type="journal article" date="2008" name="Nature">
        <title>The amphioxus genome and the evolution of the chordate karyotype.</title>
        <authorList>
            <consortium name="US DOE Joint Genome Institute (JGI-PGF)"/>
            <person name="Putnam N.H."/>
            <person name="Butts T."/>
            <person name="Ferrier D.E.K."/>
            <person name="Furlong R.F."/>
            <person name="Hellsten U."/>
            <person name="Kawashima T."/>
            <person name="Robinson-Rechavi M."/>
            <person name="Shoguchi E."/>
            <person name="Terry A."/>
            <person name="Yu J.-K."/>
            <person name="Benito-Gutierrez E.L."/>
            <person name="Dubchak I."/>
            <person name="Garcia-Fernandez J."/>
            <person name="Gibson-Brown J.J."/>
            <person name="Grigoriev I.V."/>
            <person name="Horton A.C."/>
            <person name="de Jong P.J."/>
            <person name="Jurka J."/>
            <person name="Kapitonov V.V."/>
            <person name="Kohara Y."/>
            <person name="Kuroki Y."/>
            <person name="Lindquist E."/>
            <person name="Lucas S."/>
            <person name="Osoegawa K."/>
            <person name="Pennacchio L.A."/>
            <person name="Salamov A.A."/>
            <person name="Satou Y."/>
            <person name="Sauka-Spengler T."/>
            <person name="Schmutz J."/>
            <person name="Shin-I T."/>
            <person name="Toyoda A."/>
            <person name="Bronner-Fraser M."/>
            <person name="Fujiyama A."/>
            <person name="Holland L.Z."/>
            <person name="Holland P.W.H."/>
            <person name="Satoh N."/>
            <person name="Rokhsar D.S."/>
        </authorList>
    </citation>
    <scope>NUCLEOTIDE SEQUENCE [LARGE SCALE GENOMIC DNA]</scope>
    <source>
        <strain evidence="8">S238N-H82</strain>
        <tissue evidence="8">Testes</tissue>
    </source>
</reference>
<dbReference type="SMART" id="SM00034">
    <property type="entry name" value="CLECT"/>
    <property type="match status" value="2"/>
</dbReference>
<dbReference type="PRINTS" id="PR01705">
    <property type="entry name" value="TSP1REPEAT"/>
</dbReference>
<keyword evidence="4" id="KW-0677">Repeat</keyword>
<feature type="compositionally biased region" description="Basic and acidic residues" evidence="6">
    <location>
        <begin position="75"/>
        <end position="96"/>
    </location>
</feature>
<dbReference type="InParanoid" id="C3YBD3"/>
<dbReference type="AlphaFoldDB" id="C3YBD3"/>
<sequence length="1051" mass="116164">MKKKNTFADVDKHAVLLMEDKEMKTYRQKLLAEKQQHDLQMNLLEKERRIAWNSDRNRQIFQRARLNSDAALRVSADRDTQENPEEGKKDKNDKKKISTKIQRRASVESMHLSSDLLKVGFPDWKAREQMLPMSMTWPNPNKSPTGPSAASRARRSSLPSLSTGTLGNLSTKPGSTSTRRTSIGATKLRTSSLDRLENVIEESEEHLHPCMPSNYIELNEPWRNVQQTNDGTQNMCDNGFAGEWYRFTGAAGEAMPTQAPPSVHRCGTDAPMWMNGQHPTLADGEVSRQACAFWGSNTCRWDTTIQVRACSGGYFVYKLPATPVCSLVYCGAGAMSVDGGWSDWGSWSACSVTCGVGEQTRDRTCTNPAPANGGADCDGLAQETQACDTGVSCAVDGGWSDWGPWSDCSVTCGVGEQTRDRTCTNPAPAHGGADCDGPDQESQDCDTGVSCPDCSDLYPGLSPARTFRRYQDHCFWASARINGRLDYRAARQECESNGGTLALIKDPGVQEFINNHLKNGRGKRPWKYWIGLDDMNTEGEFMWNDGTPLGSYRNFRSDSAHVDMDCVVLRRTRRQSHWDPMDCGVSLPFICQFGLTLTVSRTSMLPWGPAGIGQLGQFIRWPKTVRPADLLLAPGEFKPERSTCPLKDPCMPSNYIELNEPWRNVQQTNDGTQNMCDNGFAGEWYRFTGAAGEAMPTQAPPSVNRCGTDAPMWMNGQHPTLADGEVSRQACAFWGSNTCRWDTTIQVRACSGGYFVYKLPAAPACSLVYCGAGAMSVDGGWSDWGSWSACSVTCGVGEQTRDRTCTNPAPAHGGADCGGLAQETQACDTGVSCAVDGGWSDWSEWSACSVTCGVGEQTRDRTCTNPAPAHGGADCDGPDQESQDCDTGVSCPDCSDLYPGLSPARTFRRYQDHCFWASARINGRLDYRAARQECESNGGTLALIKDPGVQKFINNHLKNGRGKRPWKYWIGLDDMNTEGEFMWNDRTPLGSYRNFRSDSAHVDMDCVVLRRTRRESHWDPMDCGVRRPYICQFGEHEAYSYFRQIACTSRL</sequence>
<feature type="compositionally biased region" description="Polar residues" evidence="6">
    <location>
        <begin position="172"/>
        <end position="182"/>
    </location>
</feature>
<name>C3YBD3_BRAFL</name>
<keyword evidence="2" id="KW-0964">Secreted</keyword>
<dbReference type="InterPro" id="IPR001304">
    <property type="entry name" value="C-type_lectin-like"/>
</dbReference>
<dbReference type="PROSITE" id="PS50092">
    <property type="entry name" value="TSP1"/>
    <property type="match status" value="4"/>
</dbReference>
<feature type="region of interest" description="Disordered" evidence="6">
    <location>
        <begin position="134"/>
        <end position="182"/>
    </location>
</feature>
<evidence type="ECO:0000256" key="5">
    <source>
        <dbReference type="ARBA" id="ARBA00023157"/>
    </source>
</evidence>
<gene>
    <name evidence="8" type="ORF">BRAFLDRAFT_67519</name>
</gene>
<evidence type="ECO:0000313" key="8">
    <source>
        <dbReference type="EMBL" id="EEN62290.1"/>
    </source>
</evidence>
<dbReference type="Gene3D" id="3.10.100.10">
    <property type="entry name" value="Mannose-Binding Protein A, subunit A"/>
    <property type="match status" value="2"/>
</dbReference>
<dbReference type="PANTHER" id="PTHR22906">
    <property type="entry name" value="PROPERDIN"/>
    <property type="match status" value="1"/>
</dbReference>
<dbReference type="CDD" id="cd00037">
    <property type="entry name" value="CLECT"/>
    <property type="match status" value="2"/>
</dbReference>
<accession>C3YBD3</accession>
<comment type="subcellular location">
    <subcellularLocation>
        <location evidence="1">Secreted</location>
    </subcellularLocation>
</comment>
<dbReference type="InterPro" id="IPR052065">
    <property type="entry name" value="Compl_asym_regulator"/>
</dbReference>
<evidence type="ECO:0000256" key="2">
    <source>
        <dbReference type="ARBA" id="ARBA00022525"/>
    </source>
</evidence>
<dbReference type="STRING" id="7739.C3YBD3"/>
<evidence type="ECO:0000256" key="1">
    <source>
        <dbReference type="ARBA" id="ARBA00004613"/>
    </source>
</evidence>
<dbReference type="InterPro" id="IPR000884">
    <property type="entry name" value="TSP1_rpt"/>
</dbReference>
<keyword evidence="5" id="KW-1015">Disulfide bond</keyword>
<dbReference type="Pfam" id="PF23283">
    <property type="entry name" value="D8C_UMOD"/>
    <property type="match status" value="2"/>
</dbReference>
<feature type="region of interest" description="Disordered" evidence="6">
    <location>
        <begin position="72"/>
        <end position="106"/>
    </location>
</feature>
<feature type="compositionally biased region" description="Low complexity" evidence="6">
    <location>
        <begin position="147"/>
        <end position="171"/>
    </location>
</feature>